<dbReference type="PANTHER" id="PTHR31566:SF0">
    <property type="entry name" value="CYTOCHROME C BIOGENESIS PROTEIN CCS1, CHLOROPLASTIC"/>
    <property type="match status" value="1"/>
</dbReference>
<dbReference type="STRING" id="396588.Tgr7_0090"/>
<dbReference type="InterPro" id="IPR023494">
    <property type="entry name" value="Cyt_c_bgen_Ccs1/CcsB/ResB"/>
</dbReference>
<evidence type="ECO:0000256" key="2">
    <source>
        <dbReference type="ARBA" id="ARBA00022692"/>
    </source>
</evidence>
<proteinExistence type="predicted"/>
<feature type="domain" description="ResB-like" evidence="7">
    <location>
        <begin position="26"/>
        <end position="653"/>
    </location>
</feature>
<evidence type="ECO:0000256" key="4">
    <source>
        <dbReference type="ARBA" id="ARBA00022989"/>
    </source>
</evidence>
<evidence type="ECO:0000256" key="6">
    <source>
        <dbReference type="SAM" id="Phobius"/>
    </source>
</evidence>
<dbReference type="AlphaFoldDB" id="B8GTD4"/>
<evidence type="ECO:0000313" key="9">
    <source>
        <dbReference type="Proteomes" id="UP000002383"/>
    </source>
</evidence>
<dbReference type="HOGENOM" id="CLU_025116_0_0_6"/>
<comment type="subcellular location">
    <subcellularLocation>
        <location evidence="1">Membrane</location>
        <topology evidence="1">Multi-pass membrane protein</topology>
    </subcellularLocation>
</comment>
<accession>B8GTD4</accession>
<evidence type="ECO:0000256" key="1">
    <source>
        <dbReference type="ARBA" id="ARBA00004141"/>
    </source>
</evidence>
<dbReference type="GO" id="GO:0017004">
    <property type="term" value="P:cytochrome complex assembly"/>
    <property type="evidence" value="ECO:0007669"/>
    <property type="project" value="UniProtKB-KW"/>
</dbReference>
<feature type="transmembrane region" description="Helical" evidence="6">
    <location>
        <begin position="599"/>
        <end position="618"/>
    </location>
</feature>
<evidence type="ECO:0000313" key="8">
    <source>
        <dbReference type="EMBL" id="ACL71194.1"/>
    </source>
</evidence>
<dbReference type="eggNOG" id="COG1333">
    <property type="taxonomic scope" value="Bacteria"/>
</dbReference>
<name>B8GTD4_THISH</name>
<feature type="transmembrane region" description="Helical" evidence="6">
    <location>
        <begin position="79"/>
        <end position="100"/>
    </location>
</feature>
<evidence type="ECO:0000259" key="7">
    <source>
        <dbReference type="Pfam" id="PF05140"/>
    </source>
</evidence>
<dbReference type="PANTHER" id="PTHR31566">
    <property type="entry name" value="CYTOCHROME C BIOGENESIS PROTEIN CCS1, CHLOROPLASTIC"/>
    <property type="match status" value="1"/>
</dbReference>
<gene>
    <name evidence="8" type="ordered locus">Tgr7_0090</name>
</gene>
<keyword evidence="4 6" id="KW-1133">Transmembrane helix</keyword>
<dbReference type="Proteomes" id="UP000002383">
    <property type="component" value="Chromosome"/>
</dbReference>
<feature type="transmembrane region" description="Helical" evidence="6">
    <location>
        <begin position="22"/>
        <end position="43"/>
    </location>
</feature>
<reference evidence="8 9" key="1">
    <citation type="journal article" date="2011" name="Stand. Genomic Sci.">
        <title>Complete genome sequence of 'Thioalkalivibrio sulfidophilus' HL-EbGr7.</title>
        <authorList>
            <person name="Muyzer G."/>
            <person name="Sorokin D.Y."/>
            <person name="Mavromatis K."/>
            <person name="Lapidus A."/>
            <person name="Clum A."/>
            <person name="Ivanova N."/>
            <person name="Pati A."/>
            <person name="d'Haeseleer P."/>
            <person name="Woyke T."/>
            <person name="Kyrpides N.C."/>
        </authorList>
    </citation>
    <scope>NUCLEOTIDE SEQUENCE [LARGE SCALE GENOMIC DNA]</scope>
    <source>
        <strain evidence="8 9">HL-EbGR7</strain>
    </source>
</reference>
<sequence length="679" mass="75764" precursor="true">MSSTTKAVTRGQRSTGAILLEFLGSMSLAITLLVALAIASVIGTVLQQNQPYQDYLLKFGPFWHEIFAGMALYDVYSAGWFLVILTFLVVSTSVCIYRHAPTMVRDMRHFRMSVKEKSLRSFQHHVADELDMAPAAAIDRTSRALSSRGYRVRVKDHGDHQVLSAMKGASNRLGYLFTHVAIVIICVGAVMDGRMPMKLAELTGRLVVETRDIPASQVPPESRLGAANRSFRGTVEIPEGRRANVVFINIRDGFVVQELPFTVEVRQFRVEHHSTGAPRSFESDLVIFDNDLPEPLEQTISVNHPLIYKGHAIYQASFGDGGSRLNINIWPLNERGLEPVPFEGNVFQNYPMEVVDRGEWTLELHDFALHNINPFLDEQGQRFNRNFGPSFTFRLRDRTGVAMEYQNYMAPVEQEGRLFYLSGVRESVADEFQYLHIPADPSGSLQRFMTFHAMLQNPAVIAEVARSTTTAAVAEVRGDDEVQEQVRRTMERLMLLFAQGGYDAIAQEIESRTPPEQVSQVTEVFIRVLHAGLQALYLEVLAEEGVDEITEADQVFLEDAVVAANAIHFYGSPVFLHLTGFDHIEASGLMITKSPGQGVVYFGSIMLTIGIFLMFYVAHRRCWLWVTPAGEGRSRVVFAGTSNRNMVEFDKEFGVLTAAALGKEPASDRDGATQQQGAS</sequence>
<keyword evidence="9" id="KW-1185">Reference proteome</keyword>
<dbReference type="RefSeq" id="WP_012636683.1">
    <property type="nucleotide sequence ID" value="NC_011901.1"/>
</dbReference>
<organism evidence="8 9">
    <name type="scientific">Thioalkalivibrio sulfidiphilus (strain HL-EbGR7)</name>
    <dbReference type="NCBI Taxonomy" id="396588"/>
    <lineage>
        <taxon>Bacteria</taxon>
        <taxon>Pseudomonadati</taxon>
        <taxon>Pseudomonadota</taxon>
        <taxon>Gammaproteobacteria</taxon>
        <taxon>Chromatiales</taxon>
        <taxon>Ectothiorhodospiraceae</taxon>
        <taxon>Thioalkalivibrio</taxon>
    </lineage>
</organism>
<keyword evidence="2 6" id="KW-0812">Transmembrane</keyword>
<dbReference type="Pfam" id="PF05140">
    <property type="entry name" value="ResB"/>
    <property type="match status" value="1"/>
</dbReference>
<evidence type="ECO:0000256" key="3">
    <source>
        <dbReference type="ARBA" id="ARBA00022748"/>
    </source>
</evidence>
<dbReference type="EMBL" id="CP001339">
    <property type="protein sequence ID" value="ACL71194.1"/>
    <property type="molecule type" value="Genomic_DNA"/>
</dbReference>
<keyword evidence="5 6" id="KW-0472">Membrane</keyword>
<keyword evidence="3" id="KW-0201">Cytochrome c-type biogenesis</keyword>
<dbReference type="KEGG" id="tgr:Tgr7_0090"/>
<dbReference type="GO" id="GO:0016020">
    <property type="term" value="C:membrane"/>
    <property type="evidence" value="ECO:0007669"/>
    <property type="project" value="UniProtKB-SubCell"/>
</dbReference>
<dbReference type="OrthoDB" id="9770923at2"/>
<evidence type="ECO:0000256" key="5">
    <source>
        <dbReference type="ARBA" id="ARBA00023136"/>
    </source>
</evidence>
<protein>
    <submittedName>
        <fullName evidence="8">ResB family protein</fullName>
    </submittedName>
</protein>
<dbReference type="InterPro" id="IPR007816">
    <property type="entry name" value="ResB-like_domain"/>
</dbReference>
<feature type="transmembrane region" description="Helical" evidence="6">
    <location>
        <begin position="173"/>
        <end position="191"/>
    </location>
</feature>